<protein>
    <submittedName>
        <fullName evidence="2">Uncharacterized protein</fullName>
    </submittedName>
</protein>
<evidence type="ECO:0000256" key="1">
    <source>
        <dbReference type="SAM" id="MobiDB-lite"/>
    </source>
</evidence>
<name>A0A1C7LTY0_GRIFR</name>
<sequence>MRHVEIIVDRTVSADKAPYHEMMSPVRYAGMRTSDRATATASVIVMALQPSGTAHACMGMRSGAGSDMHARSTQSHSGPEARSLLRTYARSAHARPTARREKLVIFMALRAQSETPSNVRA</sequence>
<dbReference type="EMBL" id="LUGG01000022">
    <property type="protein sequence ID" value="OBZ68193.1"/>
    <property type="molecule type" value="Genomic_DNA"/>
</dbReference>
<dbReference type="AlphaFoldDB" id="A0A1C7LTY0"/>
<evidence type="ECO:0000313" key="3">
    <source>
        <dbReference type="Proteomes" id="UP000092993"/>
    </source>
</evidence>
<feature type="region of interest" description="Disordered" evidence="1">
    <location>
        <begin position="59"/>
        <end position="84"/>
    </location>
</feature>
<accession>A0A1C7LTY0</accession>
<gene>
    <name evidence="2" type="ORF">A0H81_11763</name>
</gene>
<reference evidence="2 3" key="1">
    <citation type="submission" date="2016-03" db="EMBL/GenBank/DDBJ databases">
        <title>Whole genome sequencing of Grifola frondosa 9006-11.</title>
        <authorList>
            <person name="Min B."/>
            <person name="Park H."/>
            <person name="Kim J.-G."/>
            <person name="Cho H."/>
            <person name="Oh Y.-L."/>
            <person name="Kong W.-S."/>
            <person name="Choi I.-G."/>
        </authorList>
    </citation>
    <scope>NUCLEOTIDE SEQUENCE [LARGE SCALE GENOMIC DNA]</scope>
    <source>
        <strain evidence="2 3">9006-11</strain>
    </source>
</reference>
<dbReference type="Proteomes" id="UP000092993">
    <property type="component" value="Unassembled WGS sequence"/>
</dbReference>
<organism evidence="2 3">
    <name type="scientific">Grifola frondosa</name>
    <name type="common">Maitake</name>
    <name type="synonym">Polyporus frondosus</name>
    <dbReference type="NCBI Taxonomy" id="5627"/>
    <lineage>
        <taxon>Eukaryota</taxon>
        <taxon>Fungi</taxon>
        <taxon>Dikarya</taxon>
        <taxon>Basidiomycota</taxon>
        <taxon>Agaricomycotina</taxon>
        <taxon>Agaricomycetes</taxon>
        <taxon>Polyporales</taxon>
        <taxon>Grifolaceae</taxon>
        <taxon>Grifola</taxon>
    </lineage>
</organism>
<evidence type="ECO:0000313" key="2">
    <source>
        <dbReference type="EMBL" id="OBZ68193.1"/>
    </source>
</evidence>
<keyword evidence="3" id="KW-1185">Reference proteome</keyword>
<proteinExistence type="predicted"/>
<comment type="caution">
    <text evidence="2">The sequence shown here is derived from an EMBL/GenBank/DDBJ whole genome shotgun (WGS) entry which is preliminary data.</text>
</comment>